<reference evidence="7" key="2">
    <citation type="journal article" date="2021" name="PeerJ">
        <title>Extensive microbial diversity within the chicken gut microbiome revealed by metagenomics and culture.</title>
        <authorList>
            <person name="Gilroy R."/>
            <person name="Ravi A."/>
            <person name="Getino M."/>
            <person name="Pursley I."/>
            <person name="Horton D.L."/>
            <person name="Alikhan N.F."/>
            <person name="Baker D."/>
            <person name="Gharbi K."/>
            <person name="Hall N."/>
            <person name="Watson M."/>
            <person name="Adriaenssens E.M."/>
            <person name="Foster-Nyarko E."/>
            <person name="Jarju S."/>
            <person name="Secka A."/>
            <person name="Antonio M."/>
            <person name="Oren A."/>
            <person name="Chaudhuri R.R."/>
            <person name="La Ragione R."/>
            <person name="Hildebrand F."/>
            <person name="Pallen M.J."/>
        </authorList>
    </citation>
    <scope>NUCLEOTIDE SEQUENCE</scope>
    <source>
        <strain evidence="7">CHK195-11698</strain>
    </source>
</reference>
<dbReference type="SUPFAM" id="SSF55811">
    <property type="entry name" value="Nudix"/>
    <property type="match status" value="1"/>
</dbReference>
<dbReference type="PANTHER" id="PTHR43758:SF2">
    <property type="entry name" value="OXIDIZED PURINE NUCLEOSIDE TRIPHOSPHATE HYDROLASE"/>
    <property type="match status" value="1"/>
</dbReference>
<keyword evidence="4" id="KW-0378">Hydrolase</keyword>
<dbReference type="GO" id="GO:0006281">
    <property type="term" value="P:DNA repair"/>
    <property type="evidence" value="ECO:0007669"/>
    <property type="project" value="InterPro"/>
</dbReference>
<dbReference type="PROSITE" id="PS51462">
    <property type="entry name" value="NUDIX"/>
    <property type="match status" value="1"/>
</dbReference>
<protein>
    <submittedName>
        <fullName evidence="7">8-oxo-dGTP diphosphatase</fullName>
    </submittedName>
</protein>
<proteinExistence type="inferred from homology"/>
<evidence type="ECO:0000313" key="7">
    <source>
        <dbReference type="EMBL" id="HIU14413.1"/>
    </source>
</evidence>
<evidence type="ECO:0000256" key="3">
    <source>
        <dbReference type="ARBA" id="ARBA00022723"/>
    </source>
</evidence>
<organism evidence="7 8">
    <name type="scientific">Candidatus Fimiplasma intestinipullorum</name>
    <dbReference type="NCBI Taxonomy" id="2840825"/>
    <lineage>
        <taxon>Bacteria</taxon>
        <taxon>Bacillati</taxon>
        <taxon>Bacillota</taxon>
        <taxon>Clostridia</taxon>
        <taxon>Eubacteriales</taxon>
        <taxon>Candidatus Fimiplasma</taxon>
    </lineage>
</organism>
<comment type="caution">
    <text evidence="7">The sequence shown here is derived from an EMBL/GenBank/DDBJ whole genome shotgun (WGS) entry which is preliminary data.</text>
</comment>
<evidence type="ECO:0000313" key="8">
    <source>
        <dbReference type="Proteomes" id="UP000824175"/>
    </source>
</evidence>
<dbReference type="PRINTS" id="PR01402">
    <property type="entry name" value="MUTATORMUTX"/>
</dbReference>
<gene>
    <name evidence="7" type="ORF">IAD15_10155</name>
</gene>
<evidence type="ECO:0000256" key="1">
    <source>
        <dbReference type="ARBA" id="ARBA00001946"/>
    </source>
</evidence>
<dbReference type="InterPro" id="IPR015797">
    <property type="entry name" value="NUDIX_hydrolase-like_dom_sf"/>
</dbReference>
<dbReference type="Pfam" id="PF00293">
    <property type="entry name" value="NUDIX"/>
    <property type="match status" value="1"/>
</dbReference>
<dbReference type="AlphaFoldDB" id="A0A9D1L0A1"/>
<dbReference type="GO" id="GO:0008413">
    <property type="term" value="F:8-oxo-7,8-dihydroguanosine triphosphate pyrophosphatase activity"/>
    <property type="evidence" value="ECO:0007669"/>
    <property type="project" value="InterPro"/>
</dbReference>
<sequence length="153" mass="17977">MIMTTICYLQKDGKTLFMHRIKKKNDINEGKWIGVGGKFEPGEDPETCVTREVYEETGYVLDKLNFVGFVTFPGIVNGEDEGMFLFTSDCFHGSFKPSVDEGQLEWIPDEKIPQLNLWEGDRYFFDWFKQDRKVLACFTYENDQLVQKKIHFY</sequence>
<dbReference type="Proteomes" id="UP000824175">
    <property type="component" value="Unassembled WGS sequence"/>
</dbReference>
<keyword evidence="3" id="KW-0479">Metal-binding</keyword>
<dbReference type="GO" id="GO:0046872">
    <property type="term" value="F:metal ion binding"/>
    <property type="evidence" value="ECO:0007669"/>
    <property type="project" value="UniProtKB-KW"/>
</dbReference>
<dbReference type="InterPro" id="IPR000086">
    <property type="entry name" value="NUDIX_hydrolase_dom"/>
</dbReference>
<evidence type="ECO:0000256" key="4">
    <source>
        <dbReference type="ARBA" id="ARBA00022801"/>
    </source>
</evidence>
<keyword evidence="5" id="KW-0460">Magnesium</keyword>
<dbReference type="InterPro" id="IPR003562">
    <property type="entry name" value="Mutator_MutX_prot"/>
</dbReference>
<name>A0A9D1L0A1_9FIRM</name>
<dbReference type="Gene3D" id="3.90.79.10">
    <property type="entry name" value="Nucleoside Triphosphate Pyrophosphohydrolase"/>
    <property type="match status" value="1"/>
</dbReference>
<feature type="domain" description="Nudix hydrolase" evidence="6">
    <location>
        <begin position="1"/>
        <end position="130"/>
    </location>
</feature>
<comment type="cofactor">
    <cofactor evidence="1">
        <name>Mg(2+)</name>
        <dbReference type="ChEBI" id="CHEBI:18420"/>
    </cofactor>
</comment>
<dbReference type="EMBL" id="DVMJ01000089">
    <property type="protein sequence ID" value="HIU14413.1"/>
    <property type="molecule type" value="Genomic_DNA"/>
</dbReference>
<evidence type="ECO:0000256" key="2">
    <source>
        <dbReference type="ARBA" id="ARBA00005582"/>
    </source>
</evidence>
<dbReference type="GO" id="GO:0005737">
    <property type="term" value="C:cytoplasm"/>
    <property type="evidence" value="ECO:0007669"/>
    <property type="project" value="TreeGrafter"/>
</dbReference>
<dbReference type="CDD" id="cd18886">
    <property type="entry name" value="NUDIX_MutT_Nudt1"/>
    <property type="match status" value="1"/>
</dbReference>
<comment type="similarity">
    <text evidence="2">Belongs to the Nudix hydrolase family.</text>
</comment>
<reference evidence="7" key="1">
    <citation type="submission" date="2020-10" db="EMBL/GenBank/DDBJ databases">
        <authorList>
            <person name="Gilroy R."/>
        </authorList>
    </citation>
    <scope>NUCLEOTIDE SEQUENCE</scope>
    <source>
        <strain evidence="7">CHK195-11698</strain>
    </source>
</reference>
<evidence type="ECO:0000256" key="5">
    <source>
        <dbReference type="ARBA" id="ARBA00022842"/>
    </source>
</evidence>
<evidence type="ECO:0000259" key="6">
    <source>
        <dbReference type="PROSITE" id="PS51462"/>
    </source>
</evidence>
<dbReference type="PROSITE" id="PS00893">
    <property type="entry name" value="NUDIX_BOX"/>
    <property type="match status" value="1"/>
</dbReference>
<accession>A0A9D1L0A1</accession>
<dbReference type="InterPro" id="IPR020084">
    <property type="entry name" value="NUDIX_hydrolase_CS"/>
</dbReference>
<dbReference type="PANTHER" id="PTHR43758">
    <property type="entry name" value="7,8-DIHYDRO-8-OXOGUANINE TRIPHOSPHATASE"/>
    <property type="match status" value="1"/>
</dbReference>